<name>A0AAN8I6F6_9EURO</name>
<evidence type="ECO:0000313" key="2">
    <source>
        <dbReference type="Proteomes" id="UP001316803"/>
    </source>
</evidence>
<dbReference type="AlphaFoldDB" id="A0AAN8I6F6"/>
<dbReference type="Proteomes" id="UP001316803">
    <property type="component" value="Unassembled WGS sequence"/>
</dbReference>
<comment type="caution">
    <text evidence="1">The sequence shown here is derived from an EMBL/GenBank/DDBJ whole genome shotgun (WGS) entry which is preliminary data.</text>
</comment>
<keyword evidence="2" id="KW-1185">Reference proteome</keyword>
<accession>A0AAN8I6F6</accession>
<sequence length="333" mass="37694">MTSSTVPVIKYLSDFAVEILADIVNNLDYISIHNLSVTDTFFRNLIKNDSACQDSLCDAFVNFEFTVYTKEIKSRAMFQVLVSDTRNSLTTHEAYHKHELYGGRKPFSLFGVKVGYYPCYGCFNFRPRRKFFQGLVSGSCTLRGCHSESRCCVDCIMEGSGLMLLRKSSVLADPLPTEWEAGRFAQPFPKGYNGWRLSECAGCEQVTWSPKMPDQAQRIQKMCDRCFRQSSNHHKQRRGFGHSDTGRDLMATTIIKKDKFNRPCRCGCGAANEEERLPLVFFRSGPGSETLWLGKPALSRVEEPMYAFGLHWGRFGFSPWSTLSASSLNDDAT</sequence>
<evidence type="ECO:0000313" key="1">
    <source>
        <dbReference type="EMBL" id="KAK5954499.1"/>
    </source>
</evidence>
<evidence type="ECO:0008006" key="3">
    <source>
        <dbReference type="Google" id="ProtNLM"/>
    </source>
</evidence>
<reference evidence="1 2" key="1">
    <citation type="submission" date="2022-12" db="EMBL/GenBank/DDBJ databases">
        <title>Genomic features and morphological characterization of a novel Knufia sp. strain isolated from spacecraft assembly facility.</title>
        <authorList>
            <person name="Teixeira M."/>
            <person name="Chander A.M."/>
            <person name="Stajich J.E."/>
            <person name="Venkateswaran K."/>
        </authorList>
    </citation>
    <scope>NUCLEOTIDE SEQUENCE [LARGE SCALE GENOMIC DNA]</scope>
    <source>
        <strain evidence="1 2">FJI-L2-BK-P2</strain>
    </source>
</reference>
<organism evidence="1 2">
    <name type="scientific">Knufia fluminis</name>
    <dbReference type="NCBI Taxonomy" id="191047"/>
    <lineage>
        <taxon>Eukaryota</taxon>
        <taxon>Fungi</taxon>
        <taxon>Dikarya</taxon>
        <taxon>Ascomycota</taxon>
        <taxon>Pezizomycotina</taxon>
        <taxon>Eurotiomycetes</taxon>
        <taxon>Chaetothyriomycetidae</taxon>
        <taxon>Chaetothyriales</taxon>
        <taxon>Trichomeriaceae</taxon>
        <taxon>Knufia</taxon>
    </lineage>
</organism>
<gene>
    <name evidence="1" type="ORF">OHC33_004221</name>
</gene>
<protein>
    <recommendedName>
        <fullName evidence="3">F-box domain-containing protein</fullName>
    </recommendedName>
</protein>
<proteinExistence type="predicted"/>
<dbReference type="EMBL" id="JAKLMC020000008">
    <property type="protein sequence ID" value="KAK5954499.1"/>
    <property type="molecule type" value="Genomic_DNA"/>
</dbReference>